<keyword evidence="4" id="KW-0812">Transmembrane</keyword>
<dbReference type="GO" id="GO:0016757">
    <property type="term" value="F:glycosyltransferase activity"/>
    <property type="evidence" value="ECO:0007669"/>
    <property type="project" value="InterPro"/>
</dbReference>
<protein>
    <submittedName>
        <fullName evidence="13">Uncharacterized protein</fullName>
    </submittedName>
</protein>
<dbReference type="AlphaFoldDB" id="A0AAV5ULZ3"/>
<dbReference type="EMBL" id="BTSX01000006">
    <property type="protein sequence ID" value="GMT07683.1"/>
    <property type="molecule type" value="Genomic_DNA"/>
</dbReference>
<evidence type="ECO:0000313" key="13">
    <source>
        <dbReference type="EMBL" id="GMT07683.1"/>
    </source>
</evidence>
<dbReference type="Pfam" id="PF09258">
    <property type="entry name" value="Glyco_transf_64"/>
    <property type="match status" value="1"/>
</dbReference>
<evidence type="ECO:0000313" key="12">
    <source>
        <dbReference type="EMBL" id="GMT07677.1"/>
    </source>
</evidence>
<keyword evidence="6" id="KW-1133">Transmembrane helix</keyword>
<feature type="domain" description="Exostosin GT47" evidence="10">
    <location>
        <begin position="38"/>
        <end position="97"/>
    </location>
</feature>
<evidence type="ECO:0000313" key="14">
    <source>
        <dbReference type="Proteomes" id="UP001432027"/>
    </source>
</evidence>
<dbReference type="Proteomes" id="UP001432027">
    <property type="component" value="Unassembled WGS sequence"/>
</dbReference>
<comment type="similarity">
    <text evidence="2">Belongs to the glycosyltransferase 47 family.</text>
</comment>
<evidence type="ECO:0000256" key="7">
    <source>
        <dbReference type="ARBA" id="ARBA00023136"/>
    </source>
</evidence>
<sequence length="499" mass="57487">MFAAYLVEDNNSIAETHVNSSSAVRYVPCTMIDCEVDLSHFSFCLLSPSSLFQAHLMLVLRRGCIPVILSRTQPLPFQDHLDWNLAAIRVPSAPIHYILQNLVNLPKEDLLEFRRRGIIFRRRLDNAEALSRSLLAALAEMMHLQLPIAPLAPTNPLFETYESSDSNPMKSDGKEHRRIASPSNQHQMASSRLYFSARWNSGRDLTYSPRNLHDVYGLPAESEYYADSQITRTIGSQNQQAFSRGLGLNREPEQFTVIIMTYNRDDGVRAVIERLKNCPHLNKVIIVWNNIGRVPEGAWPKIHVPVEFIRAERNSVNNRFLPFDRIETDAIFFIDDDMDVIHEELVFAFKVWRQNRDRIVGFGDRYHSWWGDTSKYGRVPTCEYSLLIGAYLVAHKEFFYEYSYNMHPAIREHVDNVMNCDDIALNYHVSHLTRKAPMKVQKIVSMWNSKTSRGLSARSVHYTQRDGCIQKFNAIYGYNPLMSSQMKAMPSLDTCVRGM</sequence>
<dbReference type="PANTHER" id="PTHR48261:SF4">
    <property type="entry name" value="EXOSTOSIN LIKE GLYCOSYLTRANSFERASE 3"/>
    <property type="match status" value="1"/>
</dbReference>
<keyword evidence="5" id="KW-0256">Endoplasmic reticulum</keyword>
<comment type="caution">
    <text evidence="13">The sequence shown here is derived from an EMBL/GenBank/DDBJ whole genome shotgun (WGS) entry which is preliminary data.</text>
</comment>
<evidence type="ECO:0000256" key="3">
    <source>
        <dbReference type="ARBA" id="ARBA00022679"/>
    </source>
</evidence>
<keyword evidence="14" id="KW-1185">Reference proteome</keyword>
<keyword evidence="3" id="KW-0808">Transferase</keyword>
<comment type="subcellular location">
    <subcellularLocation>
        <location evidence="1">Endoplasmic reticulum membrane</location>
        <topology evidence="1">Single-pass type II membrane protein</topology>
    </subcellularLocation>
</comment>
<gene>
    <name evidence="12" type="ORF">PENTCL1PPCAC_29851</name>
    <name evidence="13" type="ORF">PENTCL1PPCAC_29857</name>
</gene>
<dbReference type="EMBL" id="BTSX01000006">
    <property type="protein sequence ID" value="GMT07677.1"/>
    <property type="molecule type" value="Genomic_DNA"/>
</dbReference>
<dbReference type="InterPro" id="IPR004263">
    <property type="entry name" value="Exostosin"/>
</dbReference>
<dbReference type="GO" id="GO:0015012">
    <property type="term" value="P:heparan sulfate proteoglycan biosynthetic process"/>
    <property type="evidence" value="ECO:0007669"/>
    <property type="project" value="UniProtKB-ARBA"/>
</dbReference>
<evidence type="ECO:0000256" key="6">
    <source>
        <dbReference type="ARBA" id="ARBA00022989"/>
    </source>
</evidence>
<dbReference type="InterPro" id="IPR040911">
    <property type="entry name" value="Exostosin_GT47"/>
</dbReference>
<dbReference type="SUPFAM" id="SSF53448">
    <property type="entry name" value="Nucleotide-diphospho-sugar transferases"/>
    <property type="match status" value="1"/>
</dbReference>
<evidence type="ECO:0000259" key="11">
    <source>
        <dbReference type="Pfam" id="PF09258"/>
    </source>
</evidence>
<proteinExistence type="inferred from homology"/>
<dbReference type="PANTHER" id="PTHR48261">
    <property type="entry name" value="ACETYLGLUCOSAMINYLTRANSFERASE"/>
    <property type="match status" value="1"/>
</dbReference>
<dbReference type="CDD" id="cd00761">
    <property type="entry name" value="Glyco_tranf_GTA_type"/>
    <property type="match status" value="1"/>
</dbReference>
<keyword evidence="7" id="KW-0472">Membrane</keyword>
<feature type="region of interest" description="Disordered" evidence="9">
    <location>
        <begin position="162"/>
        <end position="183"/>
    </location>
</feature>
<accession>A0AAV5ULZ3</accession>
<dbReference type="InterPro" id="IPR015338">
    <property type="entry name" value="GT64_dom"/>
</dbReference>
<evidence type="ECO:0000256" key="9">
    <source>
        <dbReference type="SAM" id="MobiDB-lite"/>
    </source>
</evidence>
<dbReference type="InterPro" id="IPR029044">
    <property type="entry name" value="Nucleotide-diphossugar_trans"/>
</dbReference>
<keyword evidence="8" id="KW-1015">Disulfide bond</keyword>
<dbReference type="Pfam" id="PF03016">
    <property type="entry name" value="Exostosin_GT47"/>
    <property type="match status" value="1"/>
</dbReference>
<evidence type="ECO:0000256" key="8">
    <source>
        <dbReference type="ARBA" id="ARBA00023157"/>
    </source>
</evidence>
<evidence type="ECO:0000256" key="1">
    <source>
        <dbReference type="ARBA" id="ARBA00004648"/>
    </source>
</evidence>
<reference evidence="13" key="1">
    <citation type="submission" date="2023-10" db="EMBL/GenBank/DDBJ databases">
        <title>Genome assembly of Pristionchus species.</title>
        <authorList>
            <person name="Yoshida K."/>
            <person name="Sommer R.J."/>
        </authorList>
    </citation>
    <scope>NUCLEOTIDE SEQUENCE</scope>
    <source>
        <strain evidence="13">RS0144</strain>
    </source>
</reference>
<name>A0AAV5ULZ3_9BILA</name>
<evidence type="ECO:0000256" key="4">
    <source>
        <dbReference type="ARBA" id="ARBA00022692"/>
    </source>
</evidence>
<evidence type="ECO:0000256" key="2">
    <source>
        <dbReference type="ARBA" id="ARBA00010271"/>
    </source>
</evidence>
<organism evidence="13 14">
    <name type="scientific">Pristionchus entomophagus</name>
    <dbReference type="NCBI Taxonomy" id="358040"/>
    <lineage>
        <taxon>Eukaryota</taxon>
        <taxon>Metazoa</taxon>
        <taxon>Ecdysozoa</taxon>
        <taxon>Nematoda</taxon>
        <taxon>Chromadorea</taxon>
        <taxon>Rhabditida</taxon>
        <taxon>Rhabditina</taxon>
        <taxon>Diplogasteromorpha</taxon>
        <taxon>Diplogasteroidea</taxon>
        <taxon>Neodiplogasteridae</taxon>
        <taxon>Pristionchus</taxon>
    </lineage>
</organism>
<dbReference type="Gene3D" id="3.90.550.10">
    <property type="entry name" value="Spore Coat Polysaccharide Biosynthesis Protein SpsA, Chain A"/>
    <property type="match status" value="1"/>
</dbReference>
<dbReference type="GO" id="GO:0005789">
    <property type="term" value="C:endoplasmic reticulum membrane"/>
    <property type="evidence" value="ECO:0007669"/>
    <property type="project" value="UniProtKB-SubCell"/>
</dbReference>
<evidence type="ECO:0000256" key="5">
    <source>
        <dbReference type="ARBA" id="ARBA00022824"/>
    </source>
</evidence>
<evidence type="ECO:0000259" key="10">
    <source>
        <dbReference type="Pfam" id="PF03016"/>
    </source>
</evidence>
<feature type="domain" description="Glycosyl transferase 64" evidence="11">
    <location>
        <begin position="255"/>
        <end position="489"/>
    </location>
</feature>